<feature type="transmembrane region" description="Helical" evidence="1">
    <location>
        <begin position="6"/>
        <end position="26"/>
    </location>
</feature>
<reference evidence="2 3" key="1">
    <citation type="journal article" date="2015" name="Nature">
        <title>rRNA introns, odd ribosomes, and small enigmatic genomes across a large radiation of phyla.</title>
        <authorList>
            <person name="Brown C.T."/>
            <person name="Hug L.A."/>
            <person name="Thomas B.C."/>
            <person name="Sharon I."/>
            <person name="Castelle C.J."/>
            <person name="Singh A."/>
            <person name="Wilkins M.J."/>
            <person name="Williams K.H."/>
            <person name="Banfield J.F."/>
        </authorList>
    </citation>
    <scope>NUCLEOTIDE SEQUENCE [LARGE SCALE GENOMIC DNA]</scope>
</reference>
<accession>A0A0G0G4N7</accession>
<dbReference type="EMBL" id="LBQX01000016">
    <property type="protein sequence ID" value="KKP86677.1"/>
    <property type="molecule type" value="Genomic_DNA"/>
</dbReference>
<name>A0A0G0G4N7_9BACT</name>
<sequence length="782" mass="86625">MKTKYLFPWVVVFFVIIMTIITGYVVNGRKQSAFLTDAKAKIKQQIIPTITPYNLSPTSPNLSLAFWFSVLNRLPDMQKQLKLIEALVPDPLIRSRIAEVLIGNATGWDKLTRWIALKNAGRVIGHTLCGDSRVICDSLFIPISDIASQTAYYGLDGGMPIAVLEQRSLGAAPRVYPMGVNVSIVSVHCNSIIDPGGCGALATLDRILTPEGKKYLLSRGIDETTIAEIEKTIRSSNPIEQGKWAAKVQAKINWFEHGKTPHITVATQIGHTDRTMTLIDAFDDTGRRVEIPQVVKDFIAINNRGVNDAGAIDEILGDLSKGQAPFENVFNATDFNLQDIMDAKASIPGHTFKITTELSPAMSASAKKIPLIARIQDVDRAVAGINYPLAHDWGRLQWVLANTPEEAALIRERMLLSNPAWKFLGRKGVIVEVVVDRTGKMSKNINITRLADIGGDVSAMNTSALRSLGSDTREVILSARTLSTLEKSVQDAKLLSTETKTTKFLRGLKTKGRYVLKVIKFVGSILDGISGYYFYEWAKADTTWNITQSSHAKYRNPAYALKPAPLGTDLYASISKNYAPQPYLVTQTYNTVYTRKELATSFMGLVNYYKSEISGSGLPGSEGTLTNGSNDPNNPFYGIGIGDLYKILIFDYYEIETRSMRKVLNKKSPLIFFPIEVPEWWPKDICANDPQPQNNKNCYPNYYDSKIPDSEIMILNISTGEFITTDTIGEMTVEVIEIPNAYQKTELDKNTTFYLNLSSDGKGNISVLPVAYKKTTTGYLGH</sequence>
<evidence type="ECO:0000256" key="1">
    <source>
        <dbReference type="SAM" id="Phobius"/>
    </source>
</evidence>
<protein>
    <submittedName>
        <fullName evidence="2">Uncharacterized protein</fullName>
    </submittedName>
</protein>
<dbReference type="Proteomes" id="UP000034536">
    <property type="component" value="Unassembled WGS sequence"/>
</dbReference>
<evidence type="ECO:0000313" key="2">
    <source>
        <dbReference type="EMBL" id="KKP86677.1"/>
    </source>
</evidence>
<dbReference type="AlphaFoldDB" id="A0A0G0G4N7"/>
<evidence type="ECO:0000313" key="3">
    <source>
        <dbReference type="Proteomes" id="UP000034536"/>
    </source>
</evidence>
<proteinExistence type="predicted"/>
<keyword evidence="1" id="KW-1133">Transmembrane helix</keyword>
<gene>
    <name evidence="2" type="ORF">UR89_C0016G0006</name>
</gene>
<organism evidence="2 3">
    <name type="scientific">Candidatus Roizmanbacteria bacterium GW2011_GWA2_35_8</name>
    <dbReference type="NCBI Taxonomy" id="1618479"/>
    <lineage>
        <taxon>Bacteria</taxon>
        <taxon>Candidatus Roizmaniibacteriota</taxon>
    </lineage>
</organism>
<keyword evidence="1" id="KW-0812">Transmembrane</keyword>
<keyword evidence="1" id="KW-0472">Membrane</keyword>
<comment type="caution">
    <text evidence="2">The sequence shown here is derived from an EMBL/GenBank/DDBJ whole genome shotgun (WGS) entry which is preliminary data.</text>
</comment>